<accession>A0ABN3GS58</accession>
<dbReference type="EMBL" id="BAAARV010000046">
    <property type="protein sequence ID" value="GAA2359083.1"/>
    <property type="molecule type" value="Genomic_DNA"/>
</dbReference>
<evidence type="ECO:0000313" key="2">
    <source>
        <dbReference type="Proteomes" id="UP001501444"/>
    </source>
</evidence>
<reference evidence="1 2" key="1">
    <citation type="journal article" date="2019" name="Int. J. Syst. Evol. Microbiol.">
        <title>The Global Catalogue of Microorganisms (GCM) 10K type strain sequencing project: providing services to taxonomists for standard genome sequencing and annotation.</title>
        <authorList>
            <consortium name="The Broad Institute Genomics Platform"/>
            <consortium name="The Broad Institute Genome Sequencing Center for Infectious Disease"/>
            <person name="Wu L."/>
            <person name="Ma J."/>
        </authorList>
    </citation>
    <scope>NUCLEOTIDE SEQUENCE [LARGE SCALE GENOMIC DNA]</scope>
    <source>
        <strain evidence="1 2">JCM 3272</strain>
    </source>
</reference>
<organism evidence="1 2">
    <name type="scientific">Dactylosporangium salmoneum</name>
    <dbReference type="NCBI Taxonomy" id="53361"/>
    <lineage>
        <taxon>Bacteria</taxon>
        <taxon>Bacillati</taxon>
        <taxon>Actinomycetota</taxon>
        <taxon>Actinomycetes</taxon>
        <taxon>Micromonosporales</taxon>
        <taxon>Micromonosporaceae</taxon>
        <taxon>Dactylosporangium</taxon>
    </lineage>
</organism>
<keyword evidence="2" id="KW-1185">Reference proteome</keyword>
<name>A0ABN3GS58_9ACTN</name>
<gene>
    <name evidence="1" type="ORF">GCM10010170_053260</name>
</gene>
<evidence type="ECO:0000313" key="1">
    <source>
        <dbReference type="EMBL" id="GAA2359083.1"/>
    </source>
</evidence>
<comment type="caution">
    <text evidence="1">The sequence shown here is derived from an EMBL/GenBank/DDBJ whole genome shotgun (WGS) entry which is preliminary data.</text>
</comment>
<dbReference type="Proteomes" id="UP001501444">
    <property type="component" value="Unassembled WGS sequence"/>
</dbReference>
<dbReference type="RefSeq" id="WP_344615239.1">
    <property type="nucleotide sequence ID" value="NZ_BAAARV010000046.1"/>
</dbReference>
<protein>
    <submittedName>
        <fullName evidence="1">Uncharacterized protein</fullName>
    </submittedName>
</protein>
<sequence>MEFDFDRWAYDPAADLPDQDFDLMLHDVSFLPFLVDTAADPACPKQRYCAMVLEEYTRRLLSGGMELDAIRAAATRGRGRELAGEWAAYAERVLDYHDRPGPVNRAKAEQMAHDLLVGDLHRHAMRGVPLTVALADPDSHWVGELGLPYPHLVYIHRDTGAFRPAFLRPLPPAEIAAVR</sequence>
<proteinExistence type="predicted"/>